<organism evidence="1 2">
    <name type="scientific">Bifidobacterium adolescentis (strain ATCC 15703 / DSM 20083 / NCTC 11814 / E194a)</name>
    <dbReference type="NCBI Taxonomy" id="367928"/>
    <lineage>
        <taxon>Bacteria</taxon>
        <taxon>Bacillati</taxon>
        <taxon>Actinomycetota</taxon>
        <taxon>Actinomycetes</taxon>
        <taxon>Bifidobacteriales</taxon>
        <taxon>Bifidobacteriaceae</taxon>
        <taxon>Bifidobacterium</taxon>
    </lineage>
</organism>
<evidence type="ECO:0000313" key="2">
    <source>
        <dbReference type="Proteomes" id="UP000008702"/>
    </source>
</evidence>
<dbReference type="EMBL" id="AP009256">
    <property type="protein sequence ID" value="BAF40059.1"/>
    <property type="molecule type" value="Genomic_DNA"/>
</dbReference>
<dbReference type="Proteomes" id="UP000008702">
    <property type="component" value="Chromosome"/>
</dbReference>
<dbReference type="KEGG" id="bad:BAD_1278"/>
<dbReference type="AlphaFoldDB" id="A1A2X6"/>
<evidence type="ECO:0000313" key="1">
    <source>
        <dbReference type="EMBL" id="BAF40059.1"/>
    </source>
</evidence>
<sequence>MNLLARKILDNLNVNIIPHILKIEKSNHRKADLTRTLIMEDAIVVPLKPISRELSGQMDTETMLLMLLNQDAMLIQYQPSSTTQHQSSNGTNLVAQSAGSFAKAVSLATQQIGHVASDSGLYRVILPAGFTVKDLVPAVGGGFRGITRATGSSAIASHVRLIPATGAAVAAGPMIATVALAMAGDMLSSYQTNKKLDAIYKSVKSLQERRDAEDRAILINAAQQARKVTGYLLDQACIPSMSTAPYAFGKLEELFVLYGERLDKWSDIAEHYSKQSHVNSSDLLKELTNSSENSLYDFECAVEQTYQTFALRARIILLEKVAAEQNNASRSLAHVETILRSELDSIAQRQEQLVHTLESLSFLPVGAAKFPVEMSGKKTSALRSSFFKLTCALHSQPAALPVLDNSDHAILELAPNKQGLEIINPQKSE</sequence>
<protein>
    <submittedName>
        <fullName evidence="1">Filamentous haemagglutinin</fullName>
    </submittedName>
</protein>
<keyword evidence="2" id="KW-1185">Reference proteome</keyword>
<reference evidence="1 2" key="1">
    <citation type="submission" date="2006-12" db="EMBL/GenBank/DDBJ databases">
        <title>Bifidobacterium adolescentis complete genome sequence.</title>
        <authorList>
            <person name="Suzuki T."/>
            <person name="Tsuda Y."/>
            <person name="Kanou N."/>
            <person name="Inoue T."/>
            <person name="Kumazaki K."/>
            <person name="Nagano S."/>
            <person name="Hirai S."/>
            <person name="Tanaka K."/>
            <person name="Watanabe K."/>
        </authorList>
    </citation>
    <scope>NUCLEOTIDE SEQUENCE [LARGE SCALE GENOMIC DNA]</scope>
    <source>
        <strain evidence="2">ATCC 15703 / DSM 20083 / NCTC 11814 / E194a</strain>
    </source>
</reference>
<accession>A1A2X6</accession>
<proteinExistence type="predicted"/>
<name>A1A2X6_BIFAA</name>
<dbReference type="HOGENOM" id="CLU_638836_0_0_11"/>
<gene>
    <name evidence="1" type="primary">fhaB</name>
    <name evidence="1" type="ordered locus">BAD_1278</name>
</gene>